<dbReference type="EMBL" id="JBHULX010000045">
    <property type="protein sequence ID" value="MFD2593313.1"/>
    <property type="molecule type" value="Genomic_DNA"/>
</dbReference>
<protein>
    <submittedName>
        <fullName evidence="1">DUF6452 family protein</fullName>
    </submittedName>
</protein>
<accession>A0ABW5NFE6</accession>
<sequence length="175" mass="19834">MRNSFKKILTLLILSGYLYSNSGCERDDICSADTPTTPKLVIRFIDNITNTEVKNPVQLEVKAIDSTINEPYDYGEIAEGNIMIPLNTNSTVTKYELTINSQNENPALINRDTISIEYTPVEDYVSSACGFRVTFEGITSEEVIEQPTENNWIKRISVERSNITNEESAHIFIYH</sequence>
<dbReference type="RefSeq" id="WP_378254242.1">
    <property type="nucleotide sequence ID" value="NZ_JBHSJV010000001.1"/>
</dbReference>
<dbReference type="InterPro" id="IPR045607">
    <property type="entry name" value="DUF6452"/>
</dbReference>
<keyword evidence="2" id="KW-1185">Reference proteome</keyword>
<organism evidence="1 2">
    <name type="scientific">Aquimarina hainanensis</name>
    <dbReference type="NCBI Taxonomy" id="1578017"/>
    <lineage>
        <taxon>Bacteria</taxon>
        <taxon>Pseudomonadati</taxon>
        <taxon>Bacteroidota</taxon>
        <taxon>Flavobacteriia</taxon>
        <taxon>Flavobacteriales</taxon>
        <taxon>Flavobacteriaceae</taxon>
        <taxon>Aquimarina</taxon>
    </lineage>
</organism>
<gene>
    <name evidence="1" type="ORF">ACFSTE_20930</name>
</gene>
<dbReference type="Pfam" id="PF20050">
    <property type="entry name" value="DUF6452"/>
    <property type="match status" value="1"/>
</dbReference>
<reference evidence="2" key="1">
    <citation type="journal article" date="2019" name="Int. J. Syst. Evol. Microbiol.">
        <title>The Global Catalogue of Microorganisms (GCM) 10K type strain sequencing project: providing services to taxonomists for standard genome sequencing and annotation.</title>
        <authorList>
            <consortium name="The Broad Institute Genomics Platform"/>
            <consortium name="The Broad Institute Genome Sequencing Center for Infectious Disease"/>
            <person name="Wu L."/>
            <person name="Ma J."/>
        </authorList>
    </citation>
    <scope>NUCLEOTIDE SEQUENCE [LARGE SCALE GENOMIC DNA]</scope>
    <source>
        <strain evidence="2">KCTC 42423</strain>
    </source>
</reference>
<comment type="caution">
    <text evidence="1">The sequence shown here is derived from an EMBL/GenBank/DDBJ whole genome shotgun (WGS) entry which is preliminary data.</text>
</comment>
<proteinExistence type="predicted"/>
<evidence type="ECO:0000313" key="1">
    <source>
        <dbReference type="EMBL" id="MFD2593313.1"/>
    </source>
</evidence>
<dbReference type="Proteomes" id="UP001597459">
    <property type="component" value="Unassembled WGS sequence"/>
</dbReference>
<name>A0ABW5NFE6_9FLAO</name>
<evidence type="ECO:0000313" key="2">
    <source>
        <dbReference type="Proteomes" id="UP001597459"/>
    </source>
</evidence>